<reference evidence="3" key="1">
    <citation type="submission" date="2016-11" db="UniProtKB">
        <authorList>
            <consortium name="WormBaseParasite"/>
        </authorList>
    </citation>
    <scope>IDENTIFICATION</scope>
</reference>
<dbReference type="GO" id="GO:0019905">
    <property type="term" value="F:syntaxin binding"/>
    <property type="evidence" value="ECO:0007669"/>
    <property type="project" value="TreeGrafter"/>
</dbReference>
<organism evidence="2 3">
    <name type="scientific">Macrostomum lignano</name>
    <dbReference type="NCBI Taxonomy" id="282301"/>
    <lineage>
        <taxon>Eukaryota</taxon>
        <taxon>Metazoa</taxon>
        <taxon>Spiralia</taxon>
        <taxon>Lophotrochozoa</taxon>
        <taxon>Platyhelminthes</taxon>
        <taxon>Rhabditophora</taxon>
        <taxon>Macrostomorpha</taxon>
        <taxon>Macrostomida</taxon>
        <taxon>Macrostomidae</taxon>
        <taxon>Macrostomum</taxon>
    </lineage>
</organism>
<keyword evidence="2" id="KW-1185">Reference proteome</keyword>
<accession>A0A1I8F8Y2</accession>
<dbReference type="WBParaSite" id="maker-unitig_25059-snap-gene-0.2-mRNA-1">
    <property type="protein sequence ID" value="maker-unitig_25059-snap-gene-0.2-mRNA-1"/>
    <property type="gene ID" value="maker-unitig_25059-snap-gene-0.2"/>
</dbReference>
<dbReference type="GO" id="GO:0098793">
    <property type="term" value="C:presynapse"/>
    <property type="evidence" value="ECO:0007669"/>
    <property type="project" value="GOC"/>
</dbReference>
<dbReference type="AlphaFoldDB" id="A0A1I8F8Y2"/>
<proteinExistence type="predicted"/>
<sequence>MDHINQDMKDAEKNLDDLNKCCGPLHLALNKAGKATLTKNSKRTTTEPSTPTAAGGGGPEWHGYTRRICHSDAREDEMDNNIQEVGNMVGKLAQHGSRHGQRDRFAE</sequence>
<dbReference type="PANTHER" id="PTHR19305:SF14">
    <property type="entry name" value="SYNAPTOSOMAL-ASSOCIATED PROTEIN-RELATED"/>
    <property type="match status" value="1"/>
</dbReference>
<name>A0A1I8F8Y2_9PLAT</name>
<dbReference type="Gene3D" id="1.20.5.110">
    <property type="match status" value="1"/>
</dbReference>
<dbReference type="GO" id="GO:0031629">
    <property type="term" value="P:synaptic vesicle fusion to presynaptic active zone membrane"/>
    <property type="evidence" value="ECO:0007669"/>
    <property type="project" value="TreeGrafter"/>
</dbReference>
<dbReference type="GO" id="GO:0031201">
    <property type="term" value="C:SNARE complex"/>
    <property type="evidence" value="ECO:0007669"/>
    <property type="project" value="TreeGrafter"/>
</dbReference>
<evidence type="ECO:0000313" key="3">
    <source>
        <dbReference type="WBParaSite" id="maker-unitig_25059-snap-gene-0.2-mRNA-1"/>
    </source>
</evidence>
<evidence type="ECO:0000313" key="2">
    <source>
        <dbReference type="Proteomes" id="UP000095280"/>
    </source>
</evidence>
<dbReference type="PANTHER" id="PTHR19305">
    <property type="entry name" value="SYNAPTOSOMAL ASSOCIATED PROTEIN"/>
    <property type="match status" value="1"/>
</dbReference>
<feature type="region of interest" description="Disordered" evidence="1">
    <location>
        <begin position="34"/>
        <end position="64"/>
    </location>
</feature>
<dbReference type="GO" id="GO:0005886">
    <property type="term" value="C:plasma membrane"/>
    <property type="evidence" value="ECO:0007669"/>
    <property type="project" value="TreeGrafter"/>
</dbReference>
<protein>
    <submittedName>
        <fullName evidence="3">Synaptosomal-associated protein</fullName>
    </submittedName>
</protein>
<dbReference type="Proteomes" id="UP000095280">
    <property type="component" value="Unplaced"/>
</dbReference>
<dbReference type="GO" id="GO:0005484">
    <property type="term" value="F:SNAP receptor activity"/>
    <property type="evidence" value="ECO:0007669"/>
    <property type="project" value="TreeGrafter"/>
</dbReference>
<evidence type="ECO:0000256" key="1">
    <source>
        <dbReference type="SAM" id="MobiDB-lite"/>
    </source>
</evidence>
<dbReference type="GO" id="GO:0016082">
    <property type="term" value="P:synaptic vesicle priming"/>
    <property type="evidence" value="ECO:0007669"/>
    <property type="project" value="TreeGrafter"/>
</dbReference>